<sequence length="101" mass="12248">MYLRDLITLIMKSYMKVNNNELIKKDLNKKIYSKFSRNATKRKSYTVDKRTVCFLKCKRLAVSCATHIYIETYWVVCFFIYKHFVFESAGKIKDFRRIFHP</sequence>
<protein>
    <submittedName>
        <fullName evidence="1">Uncharacterized protein</fullName>
    </submittedName>
</protein>
<evidence type="ECO:0000313" key="2">
    <source>
        <dbReference type="Proteomes" id="UP000282876"/>
    </source>
</evidence>
<dbReference type="Proteomes" id="UP000282876">
    <property type="component" value="Unassembled WGS sequence"/>
</dbReference>
<proteinExistence type="predicted"/>
<dbReference type="EMBL" id="RCSS01000012">
    <property type="protein sequence ID" value="RVD93423.1"/>
    <property type="molecule type" value="Genomic_DNA"/>
</dbReference>
<dbReference type="VEuPathDB" id="MicrosporidiaDB:TUBRATIS_000410"/>
<dbReference type="AlphaFoldDB" id="A0A437AQX7"/>
<evidence type="ECO:0000313" key="1">
    <source>
        <dbReference type="EMBL" id="RVD93423.1"/>
    </source>
</evidence>
<gene>
    <name evidence="1" type="ORF">TUBRATIS_000410</name>
</gene>
<keyword evidence="2" id="KW-1185">Reference proteome</keyword>
<comment type="caution">
    <text evidence="1">The sequence shown here is derived from an EMBL/GenBank/DDBJ whole genome shotgun (WGS) entry which is preliminary data.</text>
</comment>
<name>A0A437AQX7_9MICR</name>
<organism evidence="1 2">
    <name type="scientific">Tubulinosema ratisbonensis</name>
    <dbReference type="NCBI Taxonomy" id="291195"/>
    <lineage>
        <taxon>Eukaryota</taxon>
        <taxon>Fungi</taxon>
        <taxon>Fungi incertae sedis</taxon>
        <taxon>Microsporidia</taxon>
        <taxon>Tubulinosematoidea</taxon>
        <taxon>Tubulinosematidae</taxon>
        <taxon>Tubulinosema</taxon>
    </lineage>
</organism>
<reference evidence="1 2" key="1">
    <citation type="submission" date="2018-10" db="EMBL/GenBank/DDBJ databases">
        <title>Draft genome sequence of the microsporidian Tubulinosema ratisbonensis.</title>
        <authorList>
            <person name="Polonais V."/>
            <person name="Peyretaillade E."/>
            <person name="Niehus S."/>
            <person name="Wawrzyniak I."/>
            <person name="Franchet A."/>
            <person name="Gaspin C."/>
            <person name="Reichstadt M."/>
            <person name="Belser C."/>
            <person name="Labadie K."/>
            <person name="Delbac F."/>
            <person name="Ferrandon D."/>
        </authorList>
    </citation>
    <scope>NUCLEOTIDE SEQUENCE [LARGE SCALE GENOMIC DNA]</scope>
    <source>
        <strain evidence="1 2">Franzen</strain>
    </source>
</reference>
<accession>A0A437AQX7</accession>